<keyword evidence="1" id="KW-0677">Repeat</keyword>
<dbReference type="EMBL" id="CAJNDS010000464">
    <property type="protein sequence ID" value="CAE7208799.1"/>
    <property type="molecule type" value="Genomic_DNA"/>
</dbReference>
<feature type="repeat" description="ANK" evidence="3">
    <location>
        <begin position="97"/>
        <end position="122"/>
    </location>
</feature>
<evidence type="ECO:0000256" key="4">
    <source>
        <dbReference type="SAM" id="MobiDB-lite"/>
    </source>
</evidence>
<organism evidence="5 6">
    <name type="scientific">Symbiodinium natans</name>
    <dbReference type="NCBI Taxonomy" id="878477"/>
    <lineage>
        <taxon>Eukaryota</taxon>
        <taxon>Sar</taxon>
        <taxon>Alveolata</taxon>
        <taxon>Dinophyceae</taxon>
        <taxon>Suessiales</taxon>
        <taxon>Symbiodiniaceae</taxon>
        <taxon>Symbiodinium</taxon>
    </lineage>
</organism>
<feature type="compositionally biased region" description="Low complexity" evidence="4">
    <location>
        <begin position="456"/>
        <end position="465"/>
    </location>
</feature>
<gene>
    <name evidence="5" type="primary">TNKS</name>
    <name evidence="5" type="ORF">SNAT2548_LOCUS6838</name>
</gene>
<keyword evidence="6" id="KW-1185">Reference proteome</keyword>
<evidence type="ECO:0000313" key="5">
    <source>
        <dbReference type="EMBL" id="CAE7208799.1"/>
    </source>
</evidence>
<dbReference type="InterPro" id="IPR036770">
    <property type="entry name" value="Ankyrin_rpt-contain_sf"/>
</dbReference>
<feature type="region of interest" description="Disordered" evidence="4">
    <location>
        <begin position="343"/>
        <end position="371"/>
    </location>
</feature>
<sequence length="514" mass="55207">MANNTAQLQLLLDAGADATAQENNGLTPLMIAVKIRGEDAAFRLIAHIEQNRPEAINVADLEGCTALHFAVFAGSIAATLTKRILEARASPMPANKNGHTPLMLAIKQGAAEVADVFVGSGSWSEEVSKTLDEKDKEAGRSALMMVADRNLEDLAELLLEAGAKLDEVDKDKKSPLEIAKTEGMIKILCSGKDEPPLTSARGGSVLKWLLEKHGHGQSLAEALRENVPLSRLVEAGQGSASVPEMEILLHWTAEEAKTLSEEDREARFQEVISGVSDQDTLSDVLVCTTQRNTSYISVATFLLKQGARARDAIALAIRRKRVALVSQLLDVAKITAEGRAAAEQAEGRGEGAEVAEEAAEEAERAEASGSGGGLELLSAVLEKVEGEVQNMDPDLSAKEMLQVLGKVAYGAEQWAKIEGKVKGLHPVRQPAEYKKWVLQGLQDLATWKKEQAQQAQAKKQAAQEATTKRARLDSDYEDMLDQCSDDEDDWSSTETETVTQAVSGAAATPAPTQK</sequence>
<dbReference type="SUPFAM" id="SSF48403">
    <property type="entry name" value="Ankyrin repeat"/>
    <property type="match status" value="1"/>
</dbReference>
<keyword evidence="2 3" id="KW-0040">ANK repeat</keyword>
<protein>
    <submittedName>
        <fullName evidence="5">TNKS protein</fullName>
    </submittedName>
</protein>
<feature type="repeat" description="ANK" evidence="3">
    <location>
        <begin position="138"/>
        <end position="170"/>
    </location>
</feature>
<dbReference type="Pfam" id="PF00023">
    <property type="entry name" value="Ank"/>
    <property type="match status" value="1"/>
</dbReference>
<dbReference type="PROSITE" id="PS50088">
    <property type="entry name" value="ANK_REPEAT"/>
    <property type="match status" value="2"/>
</dbReference>
<evidence type="ECO:0000256" key="2">
    <source>
        <dbReference type="ARBA" id="ARBA00023043"/>
    </source>
</evidence>
<dbReference type="PROSITE" id="PS50297">
    <property type="entry name" value="ANK_REP_REGION"/>
    <property type="match status" value="2"/>
</dbReference>
<proteinExistence type="predicted"/>
<dbReference type="AlphaFoldDB" id="A0A812JKJ1"/>
<dbReference type="OrthoDB" id="10634815at2759"/>
<evidence type="ECO:0000256" key="3">
    <source>
        <dbReference type="PROSITE-ProRule" id="PRU00023"/>
    </source>
</evidence>
<dbReference type="PANTHER" id="PTHR24173:SF74">
    <property type="entry name" value="ANKYRIN REPEAT DOMAIN-CONTAINING PROTEIN 16"/>
    <property type="match status" value="1"/>
</dbReference>
<dbReference type="SMART" id="SM00248">
    <property type="entry name" value="ANK"/>
    <property type="match status" value="4"/>
</dbReference>
<name>A0A812JKJ1_9DINO</name>
<dbReference type="Proteomes" id="UP000604046">
    <property type="component" value="Unassembled WGS sequence"/>
</dbReference>
<dbReference type="InterPro" id="IPR002110">
    <property type="entry name" value="Ankyrin_rpt"/>
</dbReference>
<dbReference type="Pfam" id="PF12796">
    <property type="entry name" value="Ank_2"/>
    <property type="match status" value="1"/>
</dbReference>
<evidence type="ECO:0000256" key="1">
    <source>
        <dbReference type="ARBA" id="ARBA00022737"/>
    </source>
</evidence>
<dbReference type="PANTHER" id="PTHR24173">
    <property type="entry name" value="ANKYRIN REPEAT CONTAINING"/>
    <property type="match status" value="1"/>
</dbReference>
<comment type="caution">
    <text evidence="5">The sequence shown here is derived from an EMBL/GenBank/DDBJ whole genome shotgun (WGS) entry which is preliminary data.</text>
</comment>
<accession>A0A812JKJ1</accession>
<dbReference type="Gene3D" id="1.25.40.20">
    <property type="entry name" value="Ankyrin repeat-containing domain"/>
    <property type="match status" value="2"/>
</dbReference>
<feature type="compositionally biased region" description="Acidic residues" evidence="4">
    <location>
        <begin position="475"/>
        <end position="491"/>
    </location>
</feature>
<feature type="region of interest" description="Disordered" evidence="4">
    <location>
        <begin position="456"/>
        <end position="514"/>
    </location>
</feature>
<reference evidence="5" key="1">
    <citation type="submission" date="2021-02" db="EMBL/GenBank/DDBJ databases">
        <authorList>
            <person name="Dougan E. K."/>
            <person name="Rhodes N."/>
            <person name="Thang M."/>
            <person name="Chan C."/>
        </authorList>
    </citation>
    <scope>NUCLEOTIDE SEQUENCE</scope>
</reference>
<evidence type="ECO:0000313" key="6">
    <source>
        <dbReference type="Proteomes" id="UP000604046"/>
    </source>
</evidence>